<protein>
    <submittedName>
        <fullName evidence="2">Uncharacterized protein</fullName>
    </submittedName>
</protein>
<gene>
    <name evidence="2" type="ORF">BT96DRAFT_1008628</name>
</gene>
<dbReference type="SUPFAM" id="SSF48371">
    <property type="entry name" value="ARM repeat"/>
    <property type="match status" value="1"/>
</dbReference>
<dbReference type="EMBL" id="ML770283">
    <property type="protein sequence ID" value="KAE9383920.1"/>
    <property type="molecule type" value="Genomic_DNA"/>
</dbReference>
<name>A0A6A4GEQ3_9AGAR</name>
<keyword evidence="3" id="KW-1185">Reference proteome</keyword>
<accession>A0A6A4GEQ3</accession>
<dbReference type="InterPro" id="IPR016024">
    <property type="entry name" value="ARM-type_fold"/>
</dbReference>
<evidence type="ECO:0000256" key="1">
    <source>
        <dbReference type="SAM" id="MobiDB-lite"/>
    </source>
</evidence>
<evidence type="ECO:0000313" key="2">
    <source>
        <dbReference type="EMBL" id="KAE9383920.1"/>
    </source>
</evidence>
<organism evidence="2 3">
    <name type="scientific">Gymnopus androsaceus JB14</name>
    <dbReference type="NCBI Taxonomy" id="1447944"/>
    <lineage>
        <taxon>Eukaryota</taxon>
        <taxon>Fungi</taxon>
        <taxon>Dikarya</taxon>
        <taxon>Basidiomycota</taxon>
        <taxon>Agaricomycotina</taxon>
        <taxon>Agaricomycetes</taxon>
        <taxon>Agaricomycetidae</taxon>
        <taxon>Agaricales</taxon>
        <taxon>Marasmiineae</taxon>
        <taxon>Omphalotaceae</taxon>
        <taxon>Gymnopus</taxon>
    </lineage>
</organism>
<proteinExistence type="predicted"/>
<dbReference type="Proteomes" id="UP000799118">
    <property type="component" value="Unassembled WGS sequence"/>
</dbReference>
<dbReference type="AlphaFoldDB" id="A0A6A4GEQ3"/>
<evidence type="ECO:0000313" key="3">
    <source>
        <dbReference type="Proteomes" id="UP000799118"/>
    </source>
</evidence>
<reference evidence="2" key="1">
    <citation type="journal article" date="2019" name="Environ. Microbiol.">
        <title>Fungal ecological strategies reflected in gene transcription - a case study of two litter decomposers.</title>
        <authorList>
            <person name="Barbi F."/>
            <person name="Kohler A."/>
            <person name="Barry K."/>
            <person name="Baskaran P."/>
            <person name="Daum C."/>
            <person name="Fauchery L."/>
            <person name="Ihrmark K."/>
            <person name="Kuo A."/>
            <person name="LaButti K."/>
            <person name="Lipzen A."/>
            <person name="Morin E."/>
            <person name="Grigoriev I.V."/>
            <person name="Henrissat B."/>
            <person name="Lindahl B."/>
            <person name="Martin F."/>
        </authorList>
    </citation>
    <scope>NUCLEOTIDE SEQUENCE</scope>
    <source>
        <strain evidence="2">JB14</strain>
    </source>
</reference>
<dbReference type="OrthoDB" id="2848852at2759"/>
<feature type="region of interest" description="Disordered" evidence="1">
    <location>
        <begin position="231"/>
        <end position="251"/>
    </location>
</feature>
<sequence length="625" mass="68601">MILGILGAIGVGLILWWTMRMKPKVPYEEEAISTRRTNITRKSKSLHLANAPKITPFNPLTSQDVAGPCFVHTPETNMRIATRLSNGIWQFSEPQRGLLGQSNPFKPLLQVLLNQRTRSPSPGPTYLSPISMYSPTNPFSDPSVVSPIDQQHNPFNSHADATDLETKICISDDDVQTVPIHTTRSSYRSDATQAQSVYRGTIYDLQKLHSIYSSLIASTGAGPSYPCRYSHLDERDTGTQGKTSAGSGERAYEEGALAPYHPDLDEVIDVAPPGHEDSPLIWISIPISPVSGGRMESFLHMHQCQKLNPSLIREGIRMRELLRLQSDSYSHNVAASSSECYPHTIPSSESQSAHALLTSTNAYASSTHPITLMRPPASLRRPCIWEVWVILRGRGRGAREGSISTYDTETETTNTHARDREMQRIRVEHPDMRSLDDNAASASVAGFPTSPSSFATTFMASSSLTMLIAGHTQTHSVTMLTLPSNGSHASGFPASPSPMATSFTYAQSHSTVGTKGILRTYYSSLAVKSTYTWSIDGIAALCKRAIQTIDGLSKRVNFSDYALRIVHPLVRVLDSANQDVRKAVLDTVCSLAIQLGSDFRHLRAHDYQGSVEKSNHSYSLQGPHI</sequence>